<dbReference type="PANTHER" id="PTHR43818:SF11">
    <property type="entry name" value="BCDNA.GH03377"/>
    <property type="match status" value="1"/>
</dbReference>
<protein>
    <submittedName>
        <fullName evidence="4">Oxidoreductase</fullName>
    </submittedName>
</protein>
<gene>
    <name evidence="4" type="ORF">TPA0910_71160</name>
</gene>
<dbReference type="SUPFAM" id="SSF51735">
    <property type="entry name" value="NAD(P)-binding Rossmann-fold domains"/>
    <property type="match status" value="1"/>
</dbReference>
<evidence type="ECO:0000256" key="1">
    <source>
        <dbReference type="ARBA" id="ARBA00023002"/>
    </source>
</evidence>
<evidence type="ECO:0000259" key="2">
    <source>
        <dbReference type="Pfam" id="PF01408"/>
    </source>
</evidence>
<organism evidence="4 5">
    <name type="scientific">Streptomyces hygroscopicus</name>
    <dbReference type="NCBI Taxonomy" id="1912"/>
    <lineage>
        <taxon>Bacteria</taxon>
        <taxon>Bacillati</taxon>
        <taxon>Actinomycetota</taxon>
        <taxon>Actinomycetes</taxon>
        <taxon>Kitasatosporales</taxon>
        <taxon>Streptomycetaceae</taxon>
        <taxon>Streptomyces</taxon>
        <taxon>Streptomyces violaceusniger group</taxon>
    </lineage>
</organism>
<keyword evidence="5" id="KW-1185">Reference proteome</keyword>
<dbReference type="EMBL" id="BNEK01000005">
    <property type="protein sequence ID" value="GHJ32683.1"/>
    <property type="molecule type" value="Genomic_DNA"/>
</dbReference>
<dbReference type="Gene3D" id="3.40.50.720">
    <property type="entry name" value="NAD(P)-binding Rossmann-like Domain"/>
    <property type="match status" value="1"/>
</dbReference>
<dbReference type="Gene3D" id="3.30.360.10">
    <property type="entry name" value="Dihydrodipicolinate Reductase, domain 2"/>
    <property type="match status" value="1"/>
</dbReference>
<evidence type="ECO:0000313" key="4">
    <source>
        <dbReference type="EMBL" id="GHJ32683.1"/>
    </source>
</evidence>
<evidence type="ECO:0000259" key="3">
    <source>
        <dbReference type="Pfam" id="PF22725"/>
    </source>
</evidence>
<comment type="caution">
    <text evidence="4">The sequence shown here is derived from an EMBL/GenBank/DDBJ whole genome shotgun (WGS) entry which is preliminary data.</text>
</comment>
<dbReference type="InterPro" id="IPR050463">
    <property type="entry name" value="Gfo/Idh/MocA_oxidrdct_glycsds"/>
</dbReference>
<keyword evidence="1" id="KW-0560">Oxidoreductase</keyword>
<sequence>MSGTGPVGVGFIGAGMISDQYLANLTAFPDIAVVTLGDLDTGRAAAQARKYGIAESGTSADVLAHPDVEIVVNLTIPAVHAEVSSAAVAAGKHVWSEKPIAVDRLSARTLLEEAAAAGVRIGVAPDTVLGPGVQTARRAIARGDIGAPLSAQTVMQYAGPDTFHPNPEFLFARGAGPLYDMGPYYVTALVSLFGPVARVSAVGSTGRATRTVRTGDRTGTEFPVSVPTHVAALARFDGGAVSQSVFSFDSPLTRTGIVEVTGTEGTLVVPDPNRFAGDVKITRGQPSGTRDAEPDWEIVKPVGIEAGRGLGVLDMARAIRTGQPHIATGELGYHVLDTLVSIDESVTSGETVRVDSRIPEIPLVPEDRDPYGASL</sequence>
<dbReference type="InterPro" id="IPR000683">
    <property type="entry name" value="Gfo/Idh/MocA-like_OxRdtase_N"/>
</dbReference>
<dbReference type="Proteomes" id="UP001054854">
    <property type="component" value="Unassembled WGS sequence"/>
</dbReference>
<dbReference type="InterPro" id="IPR036291">
    <property type="entry name" value="NAD(P)-bd_dom_sf"/>
</dbReference>
<dbReference type="SUPFAM" id="SSF55347">
    <property type="entry name" value="Glyceraldehyde-3-phosphate dehydrogenase-like, C-terminal domain"/>
    <property type="match status" value="1"/>
</dbReference>
<proteinExistence type="predicted"/>
<feature type="domain" description="GFO/IDH/MocA-like oxidoreductase" evidence="3">
    <location>
        <begin position="133"/>
        <end position="267"/>
    </location>
</feature>
<dbReference type="RefSeq" id="WP_236259098.1">
    <property type="nucleotide sequence ID" value="NZ_BNEK01000005.1"/>
</dbReference>
<name>A0ABQ3UAU2_STRHY</name>
<evidence type="ECO:0000313" key="5">
    <source>
        <dbReference type="Proteomes" id="UP001054854"/>
    </source>
</evidence>
<dbReference type="PANTHER" id="PTHR43818">
    <property type="entry name" value="BCDNA.GH03377"/>
    <property type="match status" value="1"/>
</dbReference>
<accession>A0ABQ3UAU2</accession>
<reference evidence="4" key="1">
    <citation type="submission" date="2024-05" db="EMBL/GenBank/DDBJ databases">
        <title>Whole genome shotgun sequence of Streptomyces hygroscopicus NBRC 113678.</title>
        <authorList>
            <person name="Komaki H."/>
            <person name="Tamura T."/>
        </authorList>
    </citation>
    <scope>NUCLEOTIDE SEQUENCE</scope>
    <source>
        <strain evidence="4">N11-34</strain>
    </source>
</reference>
<dbReference type="Pfam" id="PF01408">
    <property type="entry name" value="GFO_IDH_MocA"/>
    <property type="match status" value="1"/>
</dbReference>
<dbReference type="Pfam" id="PF22725">
    <property type="entry name" value="GFO_IDH_MocA_C3"/>
    <property type="match status" value="1"/>
</dbReference>
<dbReference type="InterPro" id="IPR055170">
    <property type="entry name" value="GFO_IDH_MocA-like_dom"/>
</dbReference>
<feature type="domain" description="Gfo/Idh/MocA-like oxidoreductase N-terminal" evidence="2">
    <location>
        <begin position="8"/>
        <end position="123"/>
    </location>
</feature>